<name>A0ABQ3N1B5_9BACI</name>
<dbReference type="PANTHER" id="PTHR12121">
    <property type="entry name" value="CARBON CATABOLITE REPRESSOR PROTEIN 4"/>
    <property type="match status" value="1"/>
</dbReference>
<dbReference type="InterPro" id="IPR036691">
    <property type="entry name" value="Endo/exonu/phosph_ase_sf"/>
</dbReference>
<dbReference type="CDD" id="cd09083">
    <property type="entry name" value="EEP-1"/>
    <property type="match status" value="1"/>
</dbReference>
<dbReference type="PANTHER" id="PTHR12121:SF36">
    <property type="entry name" value="ENDONUCLEASE_EXONUCLEASE_PHOSPHATASE DOMAIN-CONTAINING PROTEIN"/>
    <property type="match status" value="1"/>
</dbReference>
<keyword evidence="2" id="KW-0378">Hydrolase</keyword>
<dbReference type="EMBL" id="BNDS01000004">
    <property type="protein sequence ID" value="GHH97879.1"/>
    <property type="molecule type" value="Genomic_DNA"/>
</dbReference>
<keyword evidence="2" id="KW-0255">Endonuclease</keyword>
<reference evidence="2 3" key="1">
    <citation type="journal article" date="2022" name="Int. J. Syst. Evol. Microbiol.">
        <title>Neobacillus kokaensis sp. nov., isolated from soil.</title>
        <authorList>
            <person name="Yuki K."/>
            <person name="Matsubara H."/>
            <person name="Yamaguchi S."/>
        </authorList>
    </citation>
    <scope>NUCLEOTIDE SEQUENCE [LARGE SCALE GENOMIC DNA]</scope>
    <source>
        <strain evidence="2 3">LOB 377</strain>
    </source>
</reference>
<dbReference type="GO" id="GO:0004519">
    <property type="term" value="F:endonuclease activity"/>
    <property type="evidence" value="ECO:0007669"/>
    <property type="project" value="UniProtKB-KW"/>
</dbReference>
<organism evidence="2 3">
    <name type="scientific">Neobacillus kokaensis</name>
    <dbReference type="NCBI Taxonomy" id="2759023"/>
    <lineage>
        <taxon>Bacteria</taxon>
        <taxon>Bacillati</taxon>
        <taxon>Bacillota</taxon>
        <taxon>Bacilli</taxon>
        <taxon>Bacillales</taxon>
        <taxon>Bacillaceae</taxon>
        <taxon>Neobacillus</taxon>
    </lineage>
</organism>
<evidence type="ECO:0000313" key="3">
    <source>
        <dbReference type="Proteomes" id="UP000637074"/>
    </source>
</evidence>
<dbReference type="RefSeq" id="WP_191271173.1">
    <property type="nucleotide sequence ID" value="NZ_BNDS01000004.1"/>
</dbReference>
<dbReference type="Gene3D" id="3.60.10.10">
    <property type="entry name" value="Endonuclease/exonuclease/phosphatase"/>
    <property type="match status" value="1"/>
</dbReference>
<dbReference type="InterPro" id="IPR050410">
    <property type="entry name" value="CCR4/nocturin_mRNA_transcr"/>
</dbReference>
<evidence type="ECO:0000259" key="1">
    <source>
        <dbReference type="Pfam" id="PF03372"/>
    </source>
</evidence>
<keyword evidence="2" id="KW-0540">Nuclease</keyword>
<proteinExistence type="predicted"/>
<accession>A0ABQ3N1B5</accession>
<keyword evidence="3" id="KW-1185">Reference proteome</keyword>
<evidence type="ECO:0000313" key="2">
    <source>
        <dbReference type="EMBL" id="GHH97879.1"/>
    </source>
</evidence>
<gene>
    <name evidence="2" type="ORF">AM1BK_14220</name>
</gene>
<dbReference type="SUPFAM" id="SSF56219">
    <property type="entry name" value="DNase I-like"/>
    <property type="match status" value="1"/>
</dbReference>
<feature type="domain" description="Endonuclease/exonuclease/phosphatase" evidence="1">
    <location>
        <begin position="8"/>
        <end position="250"/>
    </location>
</feature>
<dbReference type="Proteomes" id="UP000637074">
    <property type="component" value="Unassembled WGS sequence"/>
</dbReference>
<sequence length="260" mass="29792">MKDQLLVMSYNLKNAYDVTPNSWAERKGMVRDLLQQNSPDLIGTQECLYNQVTDMLEMLPDYDWVGLGREGGCEGEYAAIFYKKDRFHVLESGHFWLSDTPERVASVTWGHVVTRIVTWVKFMDRKNNQLFYHFNTHFDHESSVAREKSAHLLLQTIGQIDENLPVILTGDFNAEHLSKPYTILTKEGALSDTWFMTNKRLNEEKGTFNDYCDPNGGSDRIDWILVRGSIKVDSVGIIADCPDGRFPSDHFPIVATLDFT</sequence>
<protein>
    <submittedName>
        <fullName evidence="2">Endonuclease</fullName>
    </submittedName>
</protein>
<dbReference type="Pfam" id="PF03372">
    <property type="entry name" value="Exo_endo_phos"/>
    <property type="match status" value="1"/>
</dbReference>
<dbReference type="InterPro" id="IPR005135">
    <property type="entry name" value="Endo/exonuclease/phosphatase"/>
</dbReference>
<comment type="caution">
    <text evidence="2">The sequence shown here is derived from an EMBL/GenBank/DDBJ whole genome shotgun (WGS) entry which is preliminary data.</text>
</comment>